<dbReference type="EMBL" id="JAENHL010000004">
    <property type="protein sequence ID" value="MBK1865274.1"/>
    <property type="molecule type" value="Genomic_DNA"/>
</dbReference>
<organism evidence="1 2">
    <name type="scientific">Taklimakanibacter albus</name>
    <dbReference type="NCBI Taxonomy" id="2800327"/>
    <lineage>
        <taxon>Bacteria</taxon>
        <taxon>Pseudomonadati</taxon>
        <taxon>Pseudomonadota</taxon>
        <taxon>Alphaproteobacteria</taxon>
        <taxon>Hyphomicrobiales</taxon>
        <taxon>Aestuariivirgaceae</taxon>
        <taxon>Taklimakanibacter</taxon>
    </lineage>
</organism>
<accession>A0ACC5QY37</accession>
<sequence length="324" mass="33890">MTMKMKCLALAFGLSTALASGSAFAAGEKIEFVAGIVGIPFYTSMECGARDAAKELGVELNWAGPPQWDLALQMPILQASIERGPNGLVLAPTDPNALVSIVEDLVTNKKIPVVTVDGSLSKPVDLQNIRTDNIAAGGLAAEAMAKSIGGAGTVLVVGLDPGVTGNEERVSGFTKVLKEKYPDIKVLPTEYPGTDQNKAAEIVSAALQANPDLKGIYTTHSNAAVGTSSAVIGAGQQGKVKIIAYDADPGQVRDLKAGVYDALVVQSPYLEGYDSVTLVTKILRGEIDPAKLEDVTHPPMVVATRENIDSPEVKKNLYVDACSN</sequence>
<proteinExistence type="predicted"/>
<evidence type="ECO:0000313" key="1">
    <source>
        <dbReference type="EMBL" id="MBK1865274.1"/>
    </source>
</evidence>
<name>A0ACC5QY37_9HYPH</name>
<comment type="caution">
    <text evidence="1">The sequence shown here is derived from an EMBL/GenBank/DDBJ whole genome shotgun (WGS) entry which is preliminary data.</text>
</comment>
<gene>
    <name evidence="1" type="ORF">JHL16_02835</name>
</gene>
<protein>
    <submittedName>
        <fullName evidence="1">Substrate-binding domain-containing protein</fullName>
    </submittedName>
</protein>
<dbReference type="Proteomes" id="UP000616151">
    <property type="component" value="Unassembled WGS sequence"/>
</dbReference>
<keyword evidence="2" id="KW-1185">Reference proteome</keyword>
<reference evidence="1" key="1">
    <citation type="submission" date="2021-01" db="EMBL/GenBank/DDBJ databases">
        <authorList>
            <person name="Sun Q."/>
        </authorList>
    </citation>
    <scope>NUCLEOTIDE SEQUENCE</scope>
    <source>
        <strain evidence="1">YIM B02566</strain>
    </source>
</reference>
<evidence type="ECO:0000313" key="2">
    <source>
        <dbReference type="Proteomes" id="UP000616151"/>
    </source>
</evidence>